<dbReference type="Gene3D" id="3.30.780.10">
    <property type="entry name" value="SUI1-like domain"/>
    <property type="match status" value="1"/>
</dbReference>
<name>K8EHH2_9CHLO</name>
<feature type="domain" description="SUI1" evidence="5">
    <location>
        <begin position="51"/>
        <end position="121"/>
    </location>
</feature>
<dbReference type="Proteomes" id="UP000198341">
    <property type="component" value="Chromosome 6"/>
</dbReference>
<protein>
    <recommendedName>
        <fullName evidence="5">SUI1 domain-containing protein</fullName>
    </recommendedName>
</protein>
<dbReference type="GeneID" id="19014998"/>
<evidence type="ECO:0000256" key="2">
    <source>
        <dbReference type="ARBA" id="ARBA00005422"/>
    </source>
</evidence>
<evidence type="ECO:0000313" key="6">
    <source>
        <dbReference type="EMBL" id="CCO17456.1"/>
    </source>
</evidence>
<dbReference type="SUPFAM" id="SSF55159">
    <property type="entry name" value="eIF1-like"/>
    <property type="match status" value="1"/>
</dbReference>
<dbReference type="STRING" id="41875.K8EHH2"/>
<organism evidence="6 7">
    <name type="scientific">Bathycoccus prasinos</name>
    <dbReference type="NCBI Taxonomy" id="41875"/>
    <lineage>
        <taxon>Eukaryota</taxon>
        <taxon>Viridiplantae</taxon>
        <taxon>Chlorophyta</taxon>
        <taxon>Mamiellophyceae</taxon>
        <taxon>Mamiellales</taxon>
        <taxon>Bathycoccaceae</taxon>
        <taxon>Bathycoccus</taxon>
    </lineage>
</organism>
<keyword evidence="7" id="KW-1185">Reference proteome</keyword>
<evidence type="ECO:0000256" key="4">
    <source>
        <dbReference type="SAM" id="MobiDB-lite"/>
    </source>
</evidence>
<dbReference type="Pfam" id="PF01253">
    <property type="entry name" value="SUI1"/>
    <property type="match status" value="1"/>
</dbReference>
<dbReference type="OrthoDB" id="10248435at2759"/>
<sequence>MEELEPSFGIDPFANQADLLNQDDREDSELKKKKKEKAEKINADSVQDKYIHIRTQQRNGRKSLTTLQGINPKINKKIILKECKKKFNCNGTIVEDSELGDIIQLQGDQRKNVAQFLIDEKISKKEFIKVHGS</sequence>
<dbReference type="KEGG" id="bpg:Bathy06g00180"/>
<keyword evidence="3" id="KW-0648">Protein biosynthesis</keyword>
<evidence type="ECO:0000259" key="5">
    <source>
        <dbReference type="PROSITE" id="PS50296"/>
    </source>
</evidence>
<evidence type="ECO:0000313" key="7">
    <source>
        <dbReference type="Proteomes" id="UP000198341"/>
    </source>
</evidence>
<comment type="similarity">
    <text evidence="2">Belongs to the SUI1 family.</text>
</comment>
<evidence type="ECO:0000256" key="1">
    <source>
        <dbReference type="ARBA" id="ARBA00003130"/>
    </source>
</evidence>
<evidence type="ECO:0000256" key="3">
    <source>
        <dbReference type="ARBA" id="ARBA00022917"/>
    </source>
</evidence>
<proteinExistence type="inferred from homology"/>
<accession>K8EHH2</accession>
<dbReference type="InterPro" id="IPR036877">
    <property type="entry name" value="SUI1_dom_sf"/>
</dbReference>
<dbReference type="EMBL" id="FO082273">
    <property type="protein sequence ID" value="CCO17456.1"/>
    <property type="molecule type" value="Genomic_DNA"/>
</dbReference>
<comment type="function">
    <text evidence="1">Probably involved in translation.</text>
</comment>
<dbReference type="GO" id="GO:0003743">
    <property type="term" value="F:translation initiation factor activity"/>
    <property type="evidence" value="ECO:0007669"/>
    <property type="project" value="InterPro"/>
</dbReference>
<gene>
    <name evidence="6" type="ORF">Bathy06g00180</name>
</gene>
<dbReference type="CDD" id="cd11566">
    <property type="entry name" value="eIF1_SUI1"/>
    <property type="match status" value="1"/>
</dbReference>
<feature type="region of interest" description="Disordered" evidence="4">
    <location>
        <begin position="1"/>
        <end position="38"/>
    </location>
</feature>
<dbReference type="PROSITE" id="PS50296">
    <property type="entry name" value="SUI1"/>
    <property type="match status" value="1"/>
</dbReference>
<dbReference type="AlphaFoldDB" id="K8EHH2"/>
<reference evidence="6 7" key="1">
    <citation type="submission" date="2011-10" db="EMBL/GenBank/DDBJ databases">
        <authorList>
            <person name="Genoscope - CEA"/>
        </authorList>
    </citation>
    <scope>NUCLEOTIDE SEQUENCE [LARGE SCALE GENOMIC DNA]</scope>
    <source>
        <strain evidence="6 7">RCC 1105</strain>
    </source>
</reference>
<dbReference type="eggNOG" id="KOG1770">
    <property type="taxonomic scope" value="Eukaryota"/>
</dbReference>
<dbReference type="InterPro" id="IPR001950">
    <property type="entry name" value="SUI1"/>
</dbReference>
<dbReference type="PANTHER" id="PTHR10388">
    <property type="entry name" value="EUKARYOTIC TRANSLATION INITIATION FACTOR SUI1"/>
    <property type="match status" value="1"/>
</dbReference>
<dbReference type="RefSeq" id="XP_007512856.1">
    <property type="nucleotide sequence ID" value="XM_007512794.1"/>
</dbReference>
<dbReference type="InterPro" id="IPR005874">
    <property type="entry name" value="SUI1_euk"/>
</dbReference>